<comment type="caution">
    <text evidence="2">The sequence shown here is derived from an EMBL/GenBank/DDBJ whole genome shotgun (WGS) entry which is preliminary data.</text>
</comment>
<evidence type="ECO:0000313" key="3">
    <source>
        <dbReference type="Proteomes" id="UP000233750"/>
    </source>
</evidence>
<protein>
    <submittedName>
        <fullName evidence="2">Membrane protein</fullName>
    </submittedName>
</protein>
<evidence type="ECO:0000256" key="1">
    <source>
        <dbReference type="SAM" id="Phobius"/>
    </source>
</evidence>
<keyword evidence="1" id="KW-0472">Membrane</keyword>
<keyword evidence="1" id="KW-1133">Transmembrane helix</keyword>
<feature type="transmembrane region" description="Helical" evidence="1">
    <location>
        <begin position="106"/>
        <end position="126"/>
    </location>
</feature>
<dbReference type="Pfam" id="PF07077">
    <property type="entry name" value="DUF1345"/>
    <property type="match status" value="1"/>
</dbReference>
<feature type="transmembrane region" description="Helical" evidence="1">
    <location>
        <begin position="31"/>
        <end position="50"/>
    </location>
</feature>
<accession>A0A2N3WBN3</accession>
<keyword evidence="3" id="KW-1185">Reference proteome</keyword>
<proteinExistence type="predicted"/>
<gene>
    <name evidence="2" type="ORF">ATK30_1985</name>
</gene>
<dbReference type="AlphaFoldDB" id="A0A2N3WBN3"/>
<keyword evidence="1" id="KW-0812">Transmembrane</keyword>
<evidence type="ECO:0000313" key="2">
    <source>
        <dbReference type="EMBL" id="PKV91219.1"/>
    </source>
</evidence>
<feature type="transmembrane region" description="Helical" evidence="1">
    <location>
        <begin position="74"/>
        <end position="94"/>
    </location>
</feature>
<organism evidence="2 3">
    <name type="scientific">Amycolatopsis echigonensis</name>
    <dbReference type="NCBI Taxonomy" id="2576905"/>
    <lineage>
        <taxon>Bacteria</taxon>
        <taxon>Bacillati</taxon>
        <taxon>Actinomycetota</taxon>
        <taxon>Actinomycetes</taxon>
        <taxon>Pseudonocardiales</taxon>
        <taxon>Pseudonocardiaceae</taxon>
        <taxon>Amycolatopsis</taxon>
    </lineage>
</organism>
<dbReference type="InterPro" id="IPR009781">
    <property type="entry name" value="DUF1345"/>
</dbReference>
<dbReference type="Proteomes" id="UP000233750">
    <property type="component" value="Unassembled WGS sequence"/>
</dbReference>
<sequence length="208" mass="22730">MFTKLALTASRLVELVLLALGIVTFVKDDNVLALLSWDLLALVYLGIRIARVSCSRKIDHTDARWLKGVLGRRLGLLFTLLTSLVGVTAGLSIVMPETAGIDPTDAKVVGVPAVLLAWAILHFGYAERYAQTYYDSLPTQHFRFPETERPTLADFTYFAFTIGTSFAVSDVETRTTSIRSLVLAHSVLSFMYNTATLGIAVSVITGGR</sequence>
<dbReference type="EMBL" id="PJMY01000003">
    <property type="protein sequence ID" value="PKV91219.1"/>
    <property type="molecule type" value="Genomic_DNA"/>
</dbReference>
<name>A0A2N3WBN3_9PSEU</name>
<dbReference type="OrthoDB" id="64737at2"/>
<dbReference type="RefSeq" id="WP_101435296.1">
    <property type="nucleotide sequence ID" value="NZ_PJMY01000003.1"/>
</dbReference>
<reference evidence="2 3" key="1">
    <citation type="submission" date="2017-12" db="EMBL/GenBank/DDBJ databases">
        <title>Sequencing the genomes of 1000 Actinobacteria strains.</title>
        <authorList>
            <person name="Klenk H.-P."/>
        </authorList>
    </citation>
    <scope>NUCLEOTIDE SEQUENCE [LARGE SCALE GENOMIC DNA]</scope>
    <source>
        <strain evidence="2 3">DSM 45165</strain>
    </source>
</reference>